<evidence type="ECO:0000256" key="7">
    <source>
        <dbReference type="SAM" id="SignalP"/>
    </source>
</evidence>
<evidence type="ECO:0000313" key="10">
    <source>
        <dbReference type="Proteomes" id="UP001152484"/>
    </source>
</evidence>
<comment type="subcellular location">
    <subcellularLocation>
        <location evidence="1">Membrane</location>
    </subcellularLocation>
</comment>
<dbReference type="InterPro" id="IPR045265">
    <property type="entry name" value="AIR12_DOMON"/>
</dbReference>
<keyword evidence="3 7" id="KW-0732">Signal</keyword>
<keyword evidence="4" id="KW-0249">Electron transport</keyword>
<feature type="region of interest" description="Disordered" evidence="6">
    <location>
        <begin position="186"/>
        <end position="226"/>
    </location>
</feature>
<name>A0A9P0ZCH4_CUSEU</name>
<evidence type="ECO:0000256" key="3">
    <source>
        <dbReference type="ARBA" id="ARBA00022729"/>
    </source>
</evidence>
<feature type="chain" id="PRO_5040202063" description="DOMON domain-containing protein" evidence="7">
    <location>
        <begin position="21"/>
        <end position="249"/>
    </location>
</feature>
<keyword evidence="10" id="KW-1185">Reference proteome</keyword>
<evidence type="ECO:0000256" key="5">
    <source>
        <dbReference type="ARBA" id="ARBA00023136"/>
    </source>
</evidence>
<dbReference type="Pfam" id="PF04526">
    <property type="entry name" value="DUF568"/>
    <property type="match status" value="1"/>
</dbReference>
<proteinExistence type="predicted"/>
<keyword evidence="5" id="KW-0472">Membrane</keyword>
<dbReference type="OrthoDB" id="2419613at2759"/>
<dbReference type="Proteomes" id="UP001152484">
    <property type="component" value="Unassembled WGS sequence"/>
</dbReference>
<keyword evidence="2" id="KW-0813">Transport</keyword>
<evidence type="ECO:0000313" key="9">
    <source>
        <dbReference type="EMBL" id="CAH9093946.1"/>
    </source>
</evidence>
<feature type="signal peptide" evidence="7">
    <location>
        <begin position="1"/>
        <end position="20"/>
    </location>
</feature>
<gene>
    <name evidence="9" type="ORF">CEURO_LOCUS12512</name>
</gene>
<feature type="compositionally biased region" description="Low complexity" evidence="6">
    <location>
        <begin position="187"/>
        <end position="202"/>
    </location>
</feature>
<reference evidence="9" key="1">
    <citation type="submission" date="2022-07" db="EMBL/GenBank/DDBJ databases">
        <authorList>
            <person name="Macas J."/>
            <person name="Novak P."/>
            <person name="Neumann P."/>
        </authorList>
    </citation>
    <scope>NUCLEOTIDE SEQUENCE</scope>
</reference>
<dbReference type="InterPro" id="IPR005018">
    <property type="entry name" value="DOMON_domain"/>
</dbReference>
<feature type="compositionally biased region" description="Polar residues" evidence="6">
    <location>
        <begin position="214"/>
        <end position="226"/>
    </location>
</feature>
<evidence type="ECO:0000256" key="1">
    <source>
        <dbReference type="ARBA" id="ARBA00004370"/>
    </source>
</evidence>
<comment type="caution">
    <text evidence="9">The sequence shown here is derived from an EMBL/GenBank/DDBJ whole genome shotgun (WGS) entry which is preliminary data.</text>
</comment>
<dbReference type="GO" id="GO:0016020">
    <property type="term" value="C:membrane"/>
    <property type="evidence" value="ECO:0007669"/>
    <property type="project" value="UniProtKB-SubCell"/>
</dbReference>
<dbReference type="PANTHER" id="PTHR23130:SF199">
    <property type="entry name" value="CYTOCHROME B561 AND DOMON DOMAIN-CONTAINING PROTEIN"/>
    <property type="match status" value="1"/>
</dbReference>
<evidence type="ECO:0000259" key="8">
    <source>
        <dbReference type="PROSITE" id="PS50836"/>
    </source>
</evidence>
<evidence type="ECO:0000256" key="6">
    <source>
        <dbReference type="SAM" id="MobiDB-lite"/>
    </source>
</evidence>
<evidence type="ECO:0000256" key="4">
    <source>
        <dbReference type="ARBA" id="ARBA00022982"/>
    </source>
</evidence>
<accession>A0A9P0ZCH4</accession>
<organism evidence="9 10">
    <name type="scientific">Cuscuta europaea</name>
    <name type="common">European dodder</name>
    <dbReference type="NCBI Taxonomy" id="41803"/>
    <lineage>
        <taxon>Eukaryota</taxon>
        <taxon>Viridiplantae</taxon>
        <taxon>Streptophyta</taxon>
        <taxon>Embryophyta</taxon>
        <taxon>Tracheophyta</taxon>
        <taxon>Spermatophyta</taxon>
        <taxon>Magnoliopsida</taxon>
        <taxon>eudicotyledons</taxon>
        <taxon>Gunneridae</taxon>
        <taxon>Pentapetalae</taxon>
        <taxon>asterids</taxon>
        <taxon>lamiids</taxon>
        <taxon>Solanales</taxon>
        <taxon>Convolvulaceae</taxon>
        <taxon>Cuscuteae</taxon>
        <taxon>Cuscuta</taxon>
        <taxon>Cuscuta subgen. Cuscuta</taxon>
    </lineage>
</organism>
<dbReference type="AlphaFoldDB" id="A0A9P0ZCH4"/>
<sequence>MSPSSLLLLIGALLISPALSLNCASKIQNVYANCTVLPTLGAILHWNYTAANSTLSFTFGVNTTKGQWSSFGINAGKKTGMDGAFAFVAINSKSGNLSLKQYNLTFNSRPGITEQPLPWTVRNASAVAGSDEAVWISATVSQLPALSELNTLWQVGPLGADNAPTMHSMGTENMEAKTTLQLTAGKSVAPGVSPSPAPSGGSESDGENAPPITPVQSPGNATGSSSANWKSTANLYPLLSVLGVFGLVL</sequence>
<feature type="domain" description="DOMON" evidence="8">
    <location>
        <begin position="40"/>
        <end position="156"/>
    </location>
</feature>
<evidence type="ECO:0000256" key="2">
    <source>
        <dbReference type="ARBA" id="ARBA00022448"/>
    </source>
</evidence>
<dbReference type="PANTHER" id="PTHR23130">
    <property type="entry name" value="CYTOCHROME B561 AND DOMON DOMAIN-CONTAINING PROTEIN"/>
    <property type="match status" value="1"/>
</dbReference>
<dbReference type="EMBL" id="CAMAPE010000031">
    <property type="protein sequence ID" value="CAH9093946.1"/>
    <property type="molecule type" value="Genomic_DNA"/>
</dbReference>
<dbReference type="PROSITE" id="PS50836">
    <property type="entry name" value="DOMON"/>
    <property type="match status" value="1"/>
</dbReference>
<protein>
    <recommendedName>
        <fullName evidence="8">DOMON domain-containing protein</fullName>
    </recommendedName>
</protein>